<sequence>MSRKISQAGINLIKSFEGCRLKAYKPVPTETYYTIGYGHYGSDVTKGMTITQAQADSLLVSDLAKYEAYVNDASYVPVTAQLTQNQFDALVSFCYNCGSGNLRTLCKERTVAQIGENITNYNKSSGTVLAGLVKRRKAELELFNKVDQVQAVTETETKEDDNVQAVKAIITKDNSVVEGFLKDGKGFVSVEILKELGHKVSWDNVNKKYYVS</sequence>
<evidence type="ECO:0000256" key="5">
    <source>
        <dbReference type="ARBA" id="ARBA00023200"/>
    </source>
</evidence>
<dbReference type="InterPro" id="IPR051018">
    <property type="entry name" value="Bacteriophage_GH24"/>
</dbReference>
<proteinExistence type="inferred from homology"/>
<comment type="similarity">
    <text evidence="7">Belongs to the glycosyl hydrolase 24 family.</text>
</comment>
<protein>
    <recommendedName>
        <fullName evidence="7">Lysozyme</fullName>
        <ecNumber evidence="7">3.2.1.17</ecNumber>
    </recommendedName>
</protein>
<dbReference type="InterPro" id="IPR023346">
    <property type="entry name" value="Lysozyme-like_dom_sf"/>
</dbReference>
<dbReference type="AlphaFoldDB" id="A0A6M1PFH5"/>
<dbReference type="InterPro" id="IPR002196">
    <property type="entry name" value="Glyco_hydro_24"/>
</dbReference>
<dbReference type="SUPFAM" id="SSF53955">
    <property type="entry name" value="Lysozyme-like"/>
    <property type="match status" value="1"/>
</dbReference>
<dbReference type="Pfam" id="PF00959">
    <property type="entry name" value="Phage_lysozyme"/>
    <property type="match status" value="1"/>
</dbReference>
<keyword evidence="4 7" id="KW-0378">Hydrolase</keyword>
<keyword evidence="2 7" id="KW-0929">Antimicrobial</keyword>
<dbReference type="EMBL" id="JAAKGU010000001">
    <property type="protein sequence ID" value="NGM81272.1"/>
    <property type="molecule type" value="Genomic_DNA"/>
</dbReference>
<evidence type="ECO:0000256" key="2">
    <source>
        <dbReference type="ARBA" id="ARBA00022529"/>
    </source>
</evidence>
<dbReference type="GO" id="GO:0003796">
    <property type="term" value="F:lysozyme activity"/>
    <property type="evidence" value="ECO:0007669"/>
    <property type="project" value="UniProtKB-EC"/>
</dbReference>
<dbReference type="InterPro" id="IPR023347">
    <property type="entry name" value="Lysozyme_dom_sf"/>
</dbReference>
<reference evidence="8 9" key="1">
    <citation type="submission" date="2020-02" db="EMBL/GenBank/DDBJ databases">
        <authorList>
            <person name="Gao J."/>
            <person name="Sun J."/>
        </authorList>
    </citation>
    <scope>NUCLEOTIDE SEQUENCE [LARGE SCALE GENOMIC DNA]</scope>
    <source>
        <strain evidence="8 9">7124</strain>
    </source>
</reference>
<name>A0A6M1PFH5_9BACL</name>
<accession>A0A6M1PFH5</accession>
<dbReference type="GO" id="GO:0031640">
    <property type="term" value="P:killing of cells of another organism"/>
    <property type="evidence" value="ECO:0007669"/>
    <property type="project" value="UniProtKB-KW"/>
</dbReference>
<dbReference type="GO" id="GO:0016998">
    <property type="term" value="P:cell wall macromolecule catabolic process"/>
    <property type="evidence" value="ECO:0007669"/>
    <property type="project" value="InterPro"/>
</dbReference>
<keyword evidence="5" id="KW-1035">Host cytoplasm</keyword>
<evidence type="ECO:0000256" key="3">
    <source>
        <dbReference type="ARBA" id="ARBA00022638"/>
    </source>
</evidence>
<dbReference type="PANTHER" id="PTHR38107:SF3">
    <property type="entry name" value="LYSOZYME RRRD-RELATED"/>
    <property type="match status" value="1"/>
</dbReference>
<comment type="caution">
    <text evidence="8">The sequence shown here is derived from an EMBL/GenBank/DDBJ whole genome shotgun (WGS) entry which is preliminary data.</text>
</comment>
<comment type="catalytic activity">
    <reaction evidence="1 7">
        <text>Hydrolysis of (1-&gt;4)-beta-linkages between N-acetylmuramic acid and N-acetyl-D-glucosamine residues in a peptidoglycan and between N-acetyl-D-glucosamine residues in chitodextrins.</text>
        <dbReference type="EC" id="3.2.1.17"/>
    </reaction>
</comment>
<organism evidence="8 9">
    <name type="scientific">Paenibacillus apii</name>
    <dbReference type="NCBI Taxonomy" id="1850370"/>
    <lineage>
        <taxon>Bacteria</taxon>
        <taxon>Bacillati</taxon>
        <taxon>Bacillota</taxon>
        <taxon>Bacilli</taxon>
        <taxon>Bacillales</taxon>
        <taxon>Paenibacillaceae</taxon>
        <taxon>Paenibacillus</taxon>
    </lineage>
</organism>
<keyword evidence="3 7" id="KW-0081">Bacteriolytic enzyme</keyword>
<dbReference type="GO" id="GO:0009253">
    <property type="term" value="P:peptidoglycan catabolic process"/>
    <property type="evidence" value="ECO:0007669"/>
    <property type="project" value="InterPro"/>
</dbReference>
<gene>
    <name evidence="8" type="ORF">G5B47_02465</name>
</gene>
<dbReference type="InterPro" id="IPR034690">
    <property type="entry name" value="Endolysin_T4_type"/>
</dbReference>
<keyword evidence="9" id="KW-1185">Reference proteome</keyword>
<dbReference type="InterPro" id="IPR033907">
    <property type="entry name" value="Endolysin_autolysin"/>
</dbReference>
<evidence type="ECO:0000313" key="9">
    <source>
        <dbReference type="Proteomes" id="UP000480151"/>
    </source>
</evidence>
<evidence type="ECO:0000256" key="7">
    <source>
        <dbReference type="RuleBase" id="RU003788"/>
    </source>
</evidence>
<evidence type="ECO:0000313" key="8">
    <source>
        <dbReference type="EMBL" id="NGM81272.1"/>
    </source>
</evidence>
<evidence type="ECO:0000256" key="1">
    <source>
        <dbReference type="ARBA" id="ARBA00000632"/>
    </source>
</evidence>
<evidence type="ECO:0000256" key="4">
    <source>
        <dbReference type="ARBA" id="ARBA00022801"/>
    </source>
</evidence>
<dbReference type="PANTHER" id="PTHR38107">
    <property type="match status" value="1"/>
</dbReference>
<keyword evidence="6 7" id="KW-0326">Glycosidase</keyword>
<dbReference type="EC" id="3.2.1.17" evidence="7"/>
<dbReference type="RefSeq" id="WP_165093940.1">
    <property type="nucleotide sequence ID" value="NZ_JAAKGU010000001.1"/>
</dbReference>
<dbReference type="CDD" id="cd00737">
    <property type="entry name" value="lyz_endolysin_autolysin"/>
    <property type="match status" value="1"/>
</dbReference>
<evidence type="ECO:0000256" key="6">
    <source>
        <dbReference type="ARBA" id="ARBA00023295"/>
    </source>
</evidence>
<dbReference type="HAMAP" id="MF_04110">
    <property type="entry name" value="ENDOLYSIN_T4"/>
    <property type="match status" value="1"/>
</dbReference>
<dbReference type="Proteomes" id="UP000480151">
    <property type="component" value="Unassembled WGS sequence"/>
</dbReference>
<dbReference type="GO" id="GO:0042742">
    <property type="term" value="P:defense response to bacterium"/>
    <property type="evidence" value="ECO:0007669"/>
    <property type="project" value="UniProtKB-KW"/>
</dbReference>
<dbReference type="Gene3D" id="1.10.530.40">
    <property type="match status" value="1"/>
</dbReference>